<reference evidence="6" key="1">
    <citation type="submission" date="2009-11" db="EMBL/GenBank/DDBJ databases">
        <title>The complete chromosome 2 of Sphaerobacter thermophilus DSM 20745.</title>
        <authorList>
            <person name="Lucas S."/>
            <person name="Copeland A."/>
            <person name="Lapidus A."/>
            <person name="Glavina del Rio T."/>
            <person name="Dalin E."/>
            <person name="Tice H."/>
            <person name="Bruce D."/>
            <person name="Goodwin L."/>
            <person name="Pitluck S."/>
            <person name="Kyrpides N."/>
            <person name="Mavromatis K."/>
            <person name="Ivanova N."/>
            <person name="Mikhailova N."/>
            <person name="LaButti K.M."/>
            <person name="Clum A."/>
            <person name="Sun H.I."/>
            <person name="Brettin T."/>
            <person name="Detter J.C."/>
            <person name="Han C."/>
            <person name="Larimer F."/>
            <person name="Land M."/>
            <person name="Hauser L."/>
            <person name="Markowitz V."/>
            <person name="Cheng J.F."/>
            <person name="Hugenholtz P."/>
            <person name="Woyke T."/>
            <person name="Wu D."/>
            <person name="Steenblock K."/>
            <person name="Schneider S."/>
            <person name="Pukall R."/>
            <person name="Goeker M."/>
            <person name="Klenk H.P."/>
            <person name="Eisen J.A."/>
        </authorList>
    </citation>
    <scope>NUCLEOTIDE SEQUENCE [LARGE SCALE GENOMIC DNA]</scope>
    <source>
        <strain evidence="6">ATCC 49802 / DSM 20745 / S 6022</strain>
    </source>
</reference>
<comment type="cofactor">
    <cofactor evidence="1">
        <name>pyridoxal 5'-phosphate</name>
        <dbReference type="ChEBI" id="CHEBI:597326"/>
    </cofactor>
</comment>
<dbReference type="AlphaFoldDB" id="D1C8Y9"/>
<dbReference type="SUPFAM" id="SSF53383">
    <property type="entry name" value="PLP-dependent transferases"/>
    <property type="match status" value="1"/>
</dbReference>
<dbReference type="HOGENOM" id="CLU_016922_10_0_0"/>
<evidence type="ECO:0000256" key="3">
    <source>
        <dbReference type="ARBA" id="ARBA00022898"/>
    </source>
</evidence>
<evidence type="ECO:0000256" key="2">
    <source>
        <dbReference type="ARBA" id="ARBA00008954"/>
    </source>
</evidence>
<reference evidence="5 6" key="2">
    <citation type="journal article" date="2010" name="Stand. Genomic Sci.">
        <title>Complete genome sequence of Desulfohalobium retbaense type strain (HR(100)).</title>
        <authorList>
            <person name="Spring S."/>
            <person name="Nolan M."/>
            <person name="Lapidus A."/>
            <person name="Glavina Del Rio T."/>
            <person name="Copeland A."/>
            <person name="Tice H."/>
            <person name="Cheng J.F."/>
            <person name="Lucas S."/>
            <person name="Land M."/>
            <person name="Chen F."/>
            <person name="Bruce D."/>
            <person name="Goodwin L."/>
            <person name="Pitluck S."/>
            <person name="Ivanova N."/>
            <person name="Mavromatis K."/>
            <person name="Mikhailova N."/>
            <person name="Pati A."/>
            <person name="Chen A."/>
            <person name="Palaniappan K."/>
            <person name="Hauser L."/>
            <person name="Chang Y.J."/>
            <person name="Jeffries C.D."/>
            <person name="Munk C."/>
            <person name="Kiss H."/>
            <person name="Chain P."/>
            <person name="Han C."/>
            <person name="Brettin T."/>
            <person name="Detter J.C."/>
            <person name="Schuler E."/>
            <person name="Goker M."/>
            <person name="Rohde M."/>
            <person name="Bristow J."/>
            <person name="Eisen J.A."/>
            <person name="Markowitz V."/>
            <person name="Hugenholtz P."/>
            <person name="Kyrpides N.C."/>
            <person name="Klenk H.P."/>
        </authorList>
    </citation>
    <scope>NUCLEOTIDE SEQUENCE [LARGE SCALE GENOMIC DNA]</scope>
    <source>
        <strain evidence="6">ATCC 49802 / DSM 20745 / S 6022</strain>
    </source>
</reference>
<keyword evidence="5" id="KW-0808">Transferase</keyword>
<name>D1C8Y9_SPHTD</name>
<organism evidence="5 6">
    <name type="scientific">Sphaerobacter thermophilus (strain ATCC 49802 / DSM 20745 / KCCM 41009 / NCIMB 13125 / S 6022)</name>
    <dbReference type="NCBI Taxonomy" id="479434"/>
    <lineage>
        <taxon>Bacteria</taxon>
        <taxon>Pseudomonadati</taxon>
        <taxon>Thermomicrobiota</taxon>
        <taxon>Thermomicrobia</taxon>
        <taxon>Sphaerobacterales</taxon>
        <taxon>Sphaerobacterineae</taxon>
        <taxon>Sphaerobacteraceae</taxon>
        <taxon>Sphaerobacter</taxon>
    </lineage>
</organism>
<dbReference type="eggNOG" id="COG0160">
    <property type="taxonomic scope" value="Bacteria"/>
</dbReference>
<dbReference type="Pfam" id="PF00202">
    <property type="entry name" value="Aminotran_3"/>
    <property type="match status" value="1"/>
</dbReference>
<dbReference type="CDD" id="cd00610">
    <property type="entry name" value="OAT_like"/>
    <property type="match status" value="1"/>
</dbReference>
<evidence type="ECO:0000256" key="1">
    <source>
        <dbReference type="ARBA" id="ARBA00001933"/>
    </source>
</evidence>
<dbReference type="Proteomes" id="UP000002027">
    <property type="component" value="Chromosome 2"/>
</dbReference>
<dbReference type="InParanoid" id="D1C8Y9"/>
<dbReference type="EMBL" id="CP001824">
    <property type="protein sequence ID" value="ACZ40282.1"/>
    <property type="molecule type" value="Genomic_DNA"/>
</dbReference>
<sequence>MEPQAIGTAVQAAFERDARLIADAIKIRYNPLVIDRAEGSRIYDIEGRAYLDFGASWSLAHLGYSNPHVRRAVAAQLEKTMFAGLVSAINQPALDLAEKLVGLVPGDFPKKAWFGLSGSDASEAAQRLIRLATGKPRLISFVGSWHGTTDATMALSGHTAFADVVGGAHVTKVPYPNPYRNPFGGDASRVTDQCLGFLEDYLFATICPPGDVGAIFVETVQSDGGDIVPPPDFLPKLRALCDRHGILLVVDDIKVGLGRTGTMFSYEHGGIAADLVLLGKSLGGGLPLSAIVGRQEILDAGTGVALFTVSGNATCCAAGLATLEVIEREGIVAQAAANGAYLHQRLVETLGRHDIVGDIRGLGMIQGVELVTDRASKAPNQPAAAKIVYRAWELGLILYYAGNWSNVLEITPPLILSREEIDEGVALLDQAFADVLAGRVSDAAVARFAGW</sequence>
<dbReference type="STRING" id="479434.Sthe_2873"/>
<dbReference type="PANTHER" id="PTHR45688:SF13">
    <property type="entry name" value="ALANINE--GLYOXYLATE AMINOTRANSFERASE 2-LIKE"/>
    <property type="match status" value="1"/>
</dbReference>
<dbReference type="KEGG" id="sti:Sthe_2873"/>
<keyword evidence="5" id="KW-0032">Aminotransferase</keyword>
<evidence type="ECO:0000313" key="5">
    <source>
        <dbReference type="EMBL" id="ACZ40282.1"/>
    </source>
</evidence>
<dbReference type="PANTHER" id="PTHR45688">
    <property type="match status" value="1"/>
</dbReference>
<dbReference type="Gene3D" id="3.90.1150.10">
    <property type="entry name" value="Aspartate Aminotransferase, domain 1"/>
    <property type="match status" value="1"/>
</dbReference>
<dbReference type="InterPro" id="IPR015422">
    <property type="entry name" value="PyrdxlP-dep_Trfase_small"/>
</dbReference>
<comment type="similarity">
    <text evidence="2 4">Belongs to the class-III pyridoxal-phosphate-dependent aminotransferase family.</text>
</comment>
<protein>
    <submittedName>
        <fullName evidence="5">Aminotransferase class-III</fullName>
    </submittedName>
</protein>
<dbReference type="InterPro" id="IPR015421">
    <property type="entry name" value="PyrdxlP-dep_Trfase_major"/>
</dbReference>
<dbReference type="InterPro" id="IPR015424">
    <property type="entry name" value="PyrdxlP-dep_Trfase"/>
</dbReference>
<dbReference type="InterPro" id="IPR005814">
    <property type="entry name" value="Aminotrans_3"/>
</dbReference>
<accession>D1C8Y9</accession>
<keyword evidence="6" id="KW-1185">Reference proteome</keyword>
<dbReference type="GO" id="GO:0008483">
    <property type="term" value="F:transaminase activity"/>
    <property type="evidence" value="ECO:0007669"/>
    <property type="project" value="UniProtKB-KW"/>
</dbReference>
<dbReference type="PIRSF" id="PIRSF000521">
    <property type="entry name" value="Transaminase_4ab_Lys_Orn"/>
    <property type="match status" value="1"/>
</dbReference>
<gene>
    <name evidence="5" type="ordered locus">Sthe_2873</name>
</gene>
<dbReference type="PROSITE" id="PS00600">
    <property type="entry name" value="AA_TRANSFER_CLASS_3"/>
    <property type="match status" value="1"/>
</dbReference>
<proteinExistence type="inferred from homology"/>
<evidence type="ECO:0000313" key="6">
    <source>
        <dbReference type="Proteomes" id="UP000002027"/>
    </source>
</evidence>
<dbReference type="GO" id="GO:0030170">
    <property type="term" value="F:pyridoxal phosphate binding"/>
    <property type="evidence" value="ECO:0007669"/>
    <property type="project" value="InterPro"/>
</dbReference>
<keyword evidence="3 4" id="KW-0663">Pyridoxal phosphate</keyword>
<dbReference type="Gene3D" id="3.40.640.10">
    <property type="entry name" value="Type I PLP-dependent aspartate aminotransferase-like (Major domain)"/>
    <property type="match status" value="1"/>
</dbReference>
<evidence type="ECO:0000256" key="4">
    <source>
        <dbReference type="RuleBase" id="RU003560"/>
    </source>
</evidence>
<dbReference type="InterPro" id="IPR049704">
    <property type="entry name" value="Aminotrans_3_PPA_site"/>
</dbReference>